<keyword evidence="4 6" id="KW-0472">Membrane</keyword>
<dbReference type="PANTHER" id="PTHR31415:SF3">
    <property type="entry name" value="LATE EMBRYOGENESIS ABUNDANT (LEA) HYDROXYPROLINE-RICH GLYCOPROTEIN FAMILY"/>
    <property type="match status" value="1"/>
</dbReference>
<dbReference type="InterPro" id="IPR044839">
    <property type="entry name" value="NDR1-like"/>
</dbReference>
<evidence type="ECO:0000256" key="2">
    <source>
        <dbReference type="ARBA" id="ARBA00022692"/>
    </source>
</evidence>
<dbReference type="Proteomes" id="UP000028999">
    <property type="component" value="Unassembled WGS sequence"/>
</dbReference>
<dbReference type="PaxDb" id="3708-A0A078HNJ1"/>
<organism evidence="9 10">
    <name type="scientific">Brassica napus</name>
    <name type="common">Rape</name>
    <dbReference type="NCBI Taxonomy" id="3708"/>
    <lineage>
        <taxon>Eukaryota</taxon>
        <taxon>Viridiplantae</taxon>
        <taxon>Streptophyta</taxon>
        <taxon>Embryophyta</taxon>
        <taxon>Tracheophyta</taxon>
        <taxon>Spermatophyta</taxon>
        <taxon>Magnoliopsida</taxon>
        <taxon>eudicotyledons</taxon>
        <taxon>Gunneridae</taxon>
        <taxon>Pentapetalae</taxon>
        <taxon>rosids</taxon>
        <taxon>malvids</taxon>
        <taxon>Brassicales</taxon>
        <taxon>Brassicaceae</taxon>
        <taxon>Brassiceae</taxon>
        <taxon>Brassica</taxon>
    </lineage>
</organism>
<dbReference type="Gramene" id="CDY39161">
    <property type="protein sequence ID" value="CDY39161"/>
    <property type="gene ID" value="GSBRNA2T00067341001"/>
</dbReference>
<evidence type="ECO:0000313" key="10">
    <source>
        <dbReference type="Proteomes" id="UP000028999"/>
    </source>
</evidence>
<dbReference type="EMBL" id="LK032442">
    <property type="protein sequence ID" value="CDY39161.1"/>
    <property type="molecule type" value="Genomic_DNA"/>
</dbReference>
<name>A0A078HNJ1_BRANA</name>
<accession>A0A078HNJ1</accession>
<dbReference type="InterPro" id="IPR004864">
    <property type="entry name" value="LEA_2"/>
</dbReference>
<keyword evidence="2 6" id="KW-0812">Transmembrane</keyword>
<comment type="subcellular location">
    <subcellularLocation>
        <location evidence="1">Membrane</location>
        <topology evidence="1">Single-pass membrane protein</topology>
    </subcellularLocation>
</comment>
<dbReference type="GO" id="GO:0098542">
    <property type="term" value="P:defense response to other organism"/>
    <property type="evidence" value="ECO:0007669"/>
    <property type="project" value="InterPro"/>
</dbReference>
<proteinExistence type="predicted"/>
<dbReference type="EMBL" id="HG994373">
    <property type="protein sequence ID" value="CAF1740306.1"/>
    <property type="molecule type" value="Genomic_DNA"/>
</dbReference>
<dbReference type="STRING" id="3708.A0A078HNJ1"/>
<dbReference type="OMA" id="TVNSQRW"/>
<evidence type="ECO:0000259" key="7">
    <source>
        <dbReference type="Pfam" id="PF03168"/>
    </source>
</evidence>
<feature type="compositionally biased region" description="Polar residues" evidence="5">
    <location>
        <begin position="9"/>
        <end position="25"/>
    </location>
</feature>
<gene>
    <name evidence="9" type="primary">BnaC09g21830D</name>
    <name evidence="8" type="ORF">DARMORV10_C09P32420.1</name>
    <name evidence="9" type="ORF">GSBRNA2T00067341001</name>
</gene>
<evidence type="ECO:0000256" key="5">
    <source>
        <dbReference type="SAM" id="MobiDB-lite"/>
    </source>
</evidence>
<feature type="domain" description="Late embryogenesis abundant protein LEA-2 subgroup" evidence="7">
    <location>
        <begin position="105"/>
        <end position="207"/>
    </location>
</feature>
<dbReference type="AlphaFoldDB" id="A0A078HNJ1"/>
<dbReference type="PANTHER" id="PTHR31415">
    <property type="entry name" value="OS05G0367900 PROTEIN"/>
    <property type="match status" value="1"/>
</dbReference>
<evidence type="ECO:0000313" key="8">
    <source>
        <dbReference type="EMBL" id="CAF1740306.1"/>
    </source>
</evidence>
<evidence type="ECO:0000256" key="1">
    <source>
        <dbReference type="ARBA" id="ARBA00004167"/>
    </source>
</evidence>
<evidence type="ECO:0000256" key="4">
    <source>
        <dbReference type="ARBA" id="ARBA00023136"/>
    </source>
</evidence>
<keyword evidence="10" id="KW-1185">Reference proteome</keyword>
<evidence type="ECO:0000313" key="9">
    <source>
        <dbReference type="EMBL" id="CDY39161.1"/>
    </source>
</evidence>
<reference evidence="9" key="2">
    <citation type="submission" date="2014-06" db="EMBL/GenBank/DDBJ databases">
        <authorList>
            <person name="Genoscope - CEA"/>
        </authorList>
    </citation>
    <scope>NUCLEOTIDE SEQUENCE</scope>
</reference>
<dbReference type="Proteomes" id="UP001295469">
    <property type="component" value="Chromosome C09"/>
</dbReference>
<evidence type="ECO:0000256" key="6">
    <source>
        <dbReference type="SAM" id="Phobius"/>
    </source>
</evidence>
<feature type="region of interest" description="Disordered" evidence="5">
    <location>
        <begin position="1"/>
        <end position="29"/>
    </location>
</feature>
<reference evidence="8" key="3">
    <citation type="submission" date="2021-01" db="EMBL/GenBank/DDBJ databases">
        <authorList>
            <consortium name="Genoscope - CEA"/>
            <person name="William W."/>
        </authorList>
    </citation>
    <scope>NUCLEOTIDE SEQUENCE</scope>
</reference>
<dbReference type="GO" id="GO:0005886">
    <property type="term" value="C:plasma membrane"/>
    <property type="evidence" value="ECO:0000318"/>
    <property type="project" value="GO_Central"/>
</dbReference>
<feature type="transmembrane region" description="Helical" evidence="6">
    <location>
        <begin position="50"/>
        <end position="71"/>
    </location>
</feature>
<dbReference type="Pfam" id="PF03168">
    <property type="entry name" value="LEA_2"/>
    <property type="match status" value="1"/>
</dbReference>
<sequence length="231" mass="26456">MTPDRTTIPIRSSPGSQTPRSQTQPMKRHHSASYYAHRVKESLSTRISKFICAMFLLVLFFIGIIGFILWLSLRPHRPRFHIQDFVVQGLDQPTGFENARVAFNVTIYNPNQHMGVFFDSMDGFIYYKDQRVGSSPLLSPFFQQPTNTTIVSGTLTGASLTVNSNRWTEFSNDRALGTVTFTLDIVSVIRFKLSRWISRHHRMHANCNIVVGPNGLIMPKFNHKRCPVYFT</sequence>
<evidence type="ECO:0000256" key="3">
    <source>
        <dbReference type="ARBA" id="ARBA00022989"/>
    </source>
</evidence>
<protein>
    <submittedName>
        <fullName evidence="8">(rape) hypothetical protein</fullName>
    </submittedName>
    <submittedName>
        <fullName evidence="9">BnaC09g21830D protein</fullName>
    </submittedName>
</protein>
<reference evidence="9 10" key="1">
    <citation type="journal article" date="2014" name="Science">
        <title>Plant genetics. Early allopolyploid evolution in the post-Neolithic Brassica napus oilseed genome.</title>
        <authorList>
            <person name="Chalhoub B."/>
            <person name="Denoeud F."/>
            <person name="Liu S."/>
            <person name="Parkin I.A."/>
            <person name="Tang H."/>
            <person name="Wang X."/>
            <person name="Chiquet J."/>
            <person name="Belcram H."/>
            <person name="Tong C."/>
            <person name="Samans B."/>
            <person name="Correa M."/>
            <person name="Da Silva C."/>
            <person name="Just J."/>
            <person name="Falentin C."/>
            <person name="Koh C.S."/>
            <person name="Le Clainche I."/>
            <person name="Bernard M."/>
            <person name="Bento P."/>
            <person name="Noel B."/>
            <person name="Labadie K."/>
            <person name="Alberti A."/>
            <person name="Charles M."/>
            <person name="Arnaud D."/>
            <person name="Guo H."/>
            <person name="Daviaud C."/>
            <person name="Alamery S."/>
            <person name="Jabbari K."/>
            <person name="Zhao M."/>
            <person name="Edger P.P."/>
            <person name="Chelaifa H."/>
            <person name="Tack D."/>
            <person name="Lassalle G."/>
            <person name="Mestiri I."/>
            <person name="Schnel N."/>
            <person name="Le Paslier M.C."/>
            <person name="Fan G."/>
            <person name="Renault V."/>
            <person name="Bayer P.E."/>
            <person name="Golicz A.A."/>
            <person name="Manoli S."/>
            <person name="Lee T.H."/>
            <person name="Thi V.H."/>
            <person name="Chalabi S."/>
            <person name="Hu Q."/>
            <person name="Fan C."/>
            <person name="Tollenaere R."/>
            <person name="Lu Y."/>
            <person name="Battail C."/>
            <person name="Shen J."/>
            <person name="Sidebottom C.H."/>
            <person name="Wang X."/>
            <person name="Canaguier A."/>
            <person name="Chauveau A."/>
            <person name="Berard A."/>
            <person name="Deniot G."/>
            <person name="Guan M."/>
            <person name="Liu Z."/>
            <person name="Sun F."/>
            <person name="Lim Y.P."/>
            <person name="Lyons E."/>
            <person name="Town C.D."/>
            <person name="Bancroft I."/>
            <person name="Wang X."/>
            <person name="Meng J."/>
            <person name="Ma J."/>
            <person name="Pires J.C."/>
            <person name="King G.J."/>
            <person name="Brunel D."/>
            <person name="Delourme R."/>
            <person name="Renard M."/>
            <person name="Aury J.M."/>
            <person name="Adams K.L."/>
            <person name="Batley J."/>
            <person name="Snowdon R.J."/>
            <person name="Tost J."/>
            <person name="Edwards D."/>
            <person name="Zhou Y."/>
            <person name="Hua W."/>
            <person name="Sharpe A.G."/>
            <person name="Paterson A.H."/>
            <person name="Guan C."/>
            <person name="Wincker P."/>
        </authorList>
    </citation>
    <scope>NUCLEOTIDE SEQUENCE [LARGE SCALE GENOMIC DNA]</scope>
    <source>
        <strain evidence="10">cv. Darmor-bzh</strain>
    </source>
</reference>
<keyword evidence="3 6" id="KW-1133">Transmembrane helix</keyword>
<dbReference type="GO" id="GO:0009506">
    <property type="term" value="C:plasmodesma"/>
    <property type="evidence" value="ECO:0000318"/>
    <property type="project" value="GO_Central"/>
</dbReference>